<dbReference type="OrthoDB" id="4937900at2759"/>
<accession>A0A9P9E248</accession>
<dbReference type="InterPro" id="IPR001138">
    <property type="entry name" value="Zn2Cys6_DnaBD"/>
</dbReference>
<proteinExistence type="predicted"/>
<dbReference type="PROSITE" id="PS00463">
    <property type="entry name" value="ZN2_CY6_FUNGAL_1"/>
    <property type="match status" value="1"/>
</dbReference>
<dbReference type="GO" id="GO:0008270">
    <property type="term" value="F:zinc ion binding"/>
    <property type="evidence" value="ECO:0007669"/>
    <property type="project" value="InterPro"/>
</dbReference>
<keyword evidence="4" id="KW-1185">Reference proteome</keyword>
<dbReference type="PANTHER" id="PTHR47784">
    <property type="entry name" value="STEROL UPTAKE CONTROL PROTEIN 2"/>
    <property type="match status" value="1"/>
</dbReference>
<dbReference type="EMBL" id="JAGMUV010000018">
    <property type="protein sequence ID" value="KAH7129222.1"/>
    <property type="molecule type" value="Genomic_DNA"/>
</dbReference>
<evidence type="ECO:0000256" key="1">
    <source>
        <dbReference type="ARBA" id="ARBA00023242"/>
    </source>
</evidence>
<dbReference type="PROSITE" id="PS50048">
    <property type="entry name" value="ZN2_CY6_FUNGAL_2"/>
    <property type="match status" value="1"/>
</dbReference>
<feature type="domain" description="Zn(2)-C6 fungal-type" evidence="2">
    <location>
        <begin position="12"/>
        <end position="42"/>
    </location>
</feature>
<comment type="caution">
    <text evidence="3">The sequence shown here is derived from an EMBL/GenBank/DDBJ whole genome shotgun (WGS) entry which is preliminary data.</text>
</comment>
<dbReference type="SUPFAM" id="SSF57701">
    <property type="entry name" value="Zn2/Cys6 DNA-binding domain"/>
    <property type="match status" value="1"/>
</dbReference>
<dbReference type="InterPro" id="IPR053157">
    <property type="entry name" value="Sterol_Uptake_Regulator"/>
</dbReference>
<organism evidence="3 4">
    <name type="scientific">Dactylonectria macrodidyma</name>
    <dbReference type="NCBI Taxonomy" id="307937"/>
    <lineage>
        <taxon>Eukaryota</taxon>
        <taxon>Fungi</taxon>
        <taxon>Dikarya</taxon>
        <taxon>Ascomycota</taxon>
        <taxon>Pezizomycotina</taxon>
        <taxon>Sordariomycetes</taxon>
        <taxon>Hypocreomycetidae</taxon>
        <taxon>Hypocreales</taxon>
        <taxon>Nectriaceae</taxon>
        <taxon>Dactylonectria</taxon>
    </lineage>
</organism>
<dbReference type="InterPro" id="IPR036864">
    <property type="entry name" value="Zn2-C6_fun-type_DNA-bd_sf"/>
</dbReference>
<protein>
    <recommendedName>
        <fullName evidence="2">Zn(2)-C6 fungal-type domain-containing protein</fullName>
    </recommendedName>
</protein>
<gene>
    <name evidence="3" type="ORF">EDB81DRAFT_140116</name>
</gene>
<evidence type="ECO:0000259" key="2">
    <source>
        <dbReference type="PROSITE" id="PS50048"/>
    </source>
</evidence>
<dbReference type="Pfam" id="PF00172">
    <property type="entry name" value="Zn_clus"/>
    <property type="match status" value="1"/>
</dbReference>
<dbReference type="AlphaFoldDB" id="A0A9P9E248"/>
<dbReference type="CDD" id="cd00067">
    <property type="entry name" value="GAL4"/>
    <property type="match status" value="1"/>
</dbReference>
<dbReference type="SMART" id="SM00066">
    <property type="entry name" value="GAL4"/>
    <property type="match status" value="1"/>
</dbReference>
<dbReference type="Gene3D" id="4.10.240.10">
    <property type="entry name" value="Zn(2)-C6 fungal-type DNA-binding domain"/>
    <property type="match status" value="1"/>
</dbReference>
<dbReference type="GO" id="GO:0001228">
    <property type="term" value="F:DNA-binding transcription activator activity, RNA polymerase II-specific"/>
    <property type="evidence" value="ECO:0007669"/>
    <property type="project" value="TreeGrafter"/>
</dbReference>
<evidence type="ECO:0000313" key="3">
    <source>
        <dbReference type="EMBL" id="KAH7129222.1"/>
    </source>
</evidence>
<reference evidence="3" key="1">
    <citation type="journal article" date="2021" name="Nat. Commun.">
        <title>Genetic determinants of endophytism in the Arabidopsis root mycobiome.</title>
        <authorList>
            <person name="Mesny F."/>
            <person name="Miyauchi S."/>
            <person name="Thiergart T."/>
            <person name="Pickel B."/>
            <person name="Atanasova L."/>
            <person name="Karlsson M."/>
            <person name="Huettel B."/>
            <person name="Barry K.W."/>
            <person name="Haridas S."/>
            <person name="Chen C."/>
            <person name="Bauer D."/>
            <person name="Andreopoulos W."/>
            <person name="Pangilinan J."/>
            <person name="LaButti K."/>
            <person name="Riley R."/>
            <person name="Lipzen A."/>
            <person name="Clum A."/>
            <person name="Drula E."/>
            <person name="Henrissat B."/>
            <person name="Kohler A."/>
            <person name="Grigoriev I.V."/>
            <person name="Martin F.M."/>
            <person name="Hacquard S."/>
        </authorList>
    </citation>
    <scope>NUCLEOTIDE SEQUENCE</scope>
    <source>
        <strain evidence="3">MPI-CAGE-AT-0147</strain>
    </source>
</reference>
<name>A0A9P9E248_9HYPO</name>
<evidence type="ECO:0000313" key="4">
    <source>
        <dbReference type="Proteomes" id="UP000738349"/>
    </source>
</evidence>
<dbReference type="PANTHER" id="PTHR47784:SF4">
    <property type="entry name" value="ZN(II)2CYS6 TRANSCRIPTION FACTOR (EUROFUNG)"/>
    <property type="match status" value="1"/>
</dbReference>
<sequence>MSRRHHKKSRNGCLECKRRHIKCDEQQPICANCGAAEMRCSFLSKDLPYIVPVFAEVHSYVAASSTFSAVAPAPAPALAPVPTPTPASTPQQSAITHQPVDPYNINITHFELLNNLFSKEFLDVENSVEPDVIPLSIYTNHAVSTPYLMHQILAISALHLGTKSVESRTFYREYATGLQNRALFLFNESNPVLEVTPANCVPMFLFSTLVSGQLLFDTLHFERDSLEKFIDRFTHCLSVCRGVIAVIDECRHLLDDTELGPLLDAQSIMQPMETSGTECDGLLDLINTGDLSESMKKTYRDQAAYLQLAFNAQGEISQRKVRLPAILAWVILVTPDYIELLHQRQPVSLVILAHYAVLLHRGRRLWAFGDGGAFLIESIRDSLGPGWHERLKLPMAALSET</sequence>
<keyword evidence="1" id="KW-0539">Nucleus</keyword>
<dbReference type="Proteomes" id="UP000738349">
    <property type="component" value="Unassembled WGS sequence"/>
</dbReference>